<keyword evidence="6" id="KW-1185">Reference proteome</keyword>
<proteinExistence type="predicted"/>
<keyword evidence="1" id="KW-0677">Repeat</keyword>
<comment type="caution">
    <text evidence="5">The sequence shown here is derived from an EMBL/GenBank/DDBJ whole genome shotgun (WGS) entry which is preliminary data.</text>
</comment>
<organism evidence="5 6">
    <name type="scientific">Forsythia ovata</name>
    <dbReference type="NCBI Taxonomy" id="205694"/>
    <lineage>
        <taxon>Eukaryota</taxon>
        <taxon>Viridiplantae</taxon>
        <taxon>Streptophyta</taxon>
        <taxon>Embryophyta</taxon>
        <taxon>Tracheophyta</taxon>
        <taxon>Spermatophyta</taxon>
        <taxon>Magnoliopsida</taxon>
        <taxon>eudicotyledons</taxon>
        <taxon>Gunneridae</taxon>
        <taxon>Pentapetalae</taxon>
        <taxon>asterids</taxon>
        <taxon>lamiids</taxon>
        <taxon>Lamiales</taxon>
        <taxon>Oleaceae</taxon>
        <taxon>Forsythieae</taxon>
        <taxon>Forsythia</taxon>
    </lineage>
</organism>
<evidence type="ECO:0000313" key="5">
    <source>
        <dbReference type="EMBL" id="KAL2503205.1"/>
    </source>
</evidence>
<dbReference type="Pfam" id="PF00013">
    <property type="entry name" value="KH_1"/>
    <property type="match status" value="1"/>
</dbReference>
<dbReference type="PROSITE" id="PS50084">
    <property type="entry name" value="KH_TYPE_1"/>
    <property type="match status" value="1"/>
</dbReference>
<evidence type="ECO:0000256" key="1">
    <source>
        <dbReference type="ARBA" id="ARBA00022737"/>
    </source>
</evidence>
<dbReference type="AlphaFoldDB" id="A0ABD1SRB6"/>
<gene>
    <name evidence="5" type="ORF">Fot_37053</name>
</gene>
<dbReference type="SUPFAM" id="SSF54791">
    <property type="entry name" value="Eukaryotic type KH-domain (KH-domain type I)"/>
    <property type="match status" value="1"/>
</dbReference>
<protein>
    <submittedName>
        <fullName evidence="5">RNA-binding KH domain-containing protein PEPPER-like</fullName>
    </submittedName>
</protein>
<dbReference type="InterPro" id="IPR036612">
    <property type="entry name" value="KH_dom_type_1_sf"/>
</dbReference>
<feature type="compositionally biased region" description="Polar residues" evidence="3">
    <location>
        <begin position="1"/>
        <end position="10"/>
    </location>
</feature>
<evidence type="ECO:0000259" key="4">
    <source>
        <dbReference type="SMART" id="SM00322"/>
    </source>
</evidence>
<keyword evidence="2" id="KW-0694">RNA-binding</keyword>
<dbReference type="Proteomes" id="UP001604277">
    <property type="component" value="Unassembled WGS sequence"/>
</dbReference>
<feature type="domain" description="K Homology" evidence="4">
    <location>
        <begin position="76"/>
        <end position="133"/>
    </location>
</feature>
<evidence type="ECO:0000313" key="6">
    <source>
        <dbReference type="Proteomes" id="UP001604277"/>
    </source>
</evidence>
<reference evidence="6" key="1">
    <citation type="submission" date="2024-07" db="EMBL/GenBank/DDBJ databases">
        <title>Two chromosome-level genome assemblies of Korean endemic species Abeliophyllum distichum and Forsythia ovata (Oleaceae).</title>
        <authorList>
            <person name="Jang H."/>
        </authorList>
    </citation>
    <scope>NUCLEOTIDE SEQUENCE [LARGE SCALE GENOMIC DNA]</scope>
</reference>
<dbReference type="Gene3D" id="3.30.1370.10">
    <property type="entry name" value="K Homology domain, type 1"/>
    <property type="match status" value="1"/>
</dbReference>
<sequence>MDPTQPTTDNGAADEPALSTVSTTEQPQIAEAPETNAESPAVEDASPEAADVADTTSADEKNELNEMKAKWPGWPGYSVFRIVVPVLKVGSIIGRKGDLIKKLVEETRARVRVLEGPLSSPDRIVVSLSLSLSLRVHVYICLPV</sequence>
<feature type="region of interest" description="Disordered" evidence="3">
    <location>
        <begin position="1"/>
        <end position="66"/>
    </location>
</feature>
<dbReference type="PANTHER" id="PTHR10288">
    <property type="entry name" value="KH DOMAIN CONTAINING RNA BINDING PROTEIN"/>
    <property type="match status" value="1"/>
</dbReference>
<name>A0ABD1SRB6_9LAMI</name>
<dbReference type="InterPro" id="IPR004087">
    <property type="entry name" value="KH_dom"/>
</dbReference>
<dbReference type="SMART" id="SM00322">
    <property type="entry name" value="KH"/>
    <property type="match status" value="1"/>
</dbReference>
<evidence type="ECO:0000256" key="2">
    <source>
        <dbReference type="PROSITE-ProRule" id="PRU00117"/>
    </source>
</evidence>
<dbReference type="GO" id="GO:0003723">
    <property type="term" value="F:RNA binding"/>
    <property type="evidence" value="ECO:0007669"/>
    <property type="project" value="UniProtKB-UniRule"/>
</dbReference>
<accession>A0ABD1SRB6</accession>
<dbReference type="InterPro" id="IPR004088">
    <property type="entry name" value="KH_dom_type_1"/>
</dbReference>
<dbReference type="EMBL" id="JBFOLJ010000010">
    <property type="protein sequence ID" value="KAL2503205.1"/>
    <property type="molecule type" value="Genomic_DNA"/>
</dbReference>
<evidence type="ECO:0000256" key="3">
    <source>
        <dbReference type="SAM" id="MobiDB-lite"/>
    </source>
</evidence>